<dbReference type="InterPro" id="IPR050698">
    <property type="entry name" value="MBL"/>
</dbReference>
<dbReference type="CDD" id="cd16295">
    <property type="entry name" value="TTHA0252-CPSF-like_MBL-fold"/>
    <property type="match status" value="1"/>
</dbReference>
<protein>
    <submittedName>
        <fullName evidence="4">MBL fold metallo-hydrolase</fullName>
    </submittedName>
</protein>
<accession>A0A2H0V6Z6</accession>
<dbReference type="Gene3D" id="3.40.50.10890">
    <property type="match status" value="1"/>
</dbReference>
<dbReference type="GO" id="GO:0004521">
    <property type="term" value="F:RNA endonuclease activity"/>
    <property type="evidence" value="ECO:0007669"/>
    <property type="project" value="TreeGrafter"/>
</dbReference>
<dbReference type="SMART" id="SM01027">
    <property type="entry name" value="Beta-Casp"/>
    <property type="match status" value="1"/>
</dbReference>
<organism evidence="4 5">
    <name type="scientific">Candidatus Falkowbacteria bacterium CG10_big_fil_rev_8_21_14_0_10_39_11</name>
    <dbReference type="NCBI Taxonomy" id="1974565"/>
    <lineage>
        <taxon>Bacteria</taxon>
        <taxon>Candidatus Falkowiibacteriota</taxon>
    </lineage>
</organism>
<dbReference type="AlphaFoldDB" id="A0A2H0V6Z6"/>
<dbReference type="EMBL" id="PFAP01000019">
    <property type="protein sequence ID" value="PIR94100.1"/>
    <property type="molecule type" value="Genomic_DNA"/>
</dbReference>
<name>A0A2H0V6Z6_9BACT</name>
<dbReference type="Proteomes" id="UP000229901">
    <property type="component" value="Unassembled WGS sequence"/>
</dbReference>
<dbReference type="SUPFAM" id="SSF56281">
    <property type="entry name" value="Metallo-hydrolase/oxidoreductase"/>
    <property type="match status" value="1"/>
</dbReference>
<sequence>MKLKFCGADQNVTGSRHLLKYSGKQILLDCGLFQGGYGRLEKHQMNSNFLFDPKKIDAVVLSHAHIDHSGNLPTLIKQGFKGKIYCTKPTIELLTVMLEDSAKIQLQDAQYLRKRFQEDIEPLYSKADVIQTMKRMVGFDYGEKFEVEPGIEVVFYDAGHVLGSAQVLLTVTEGKKKRRIAFTGDYGRKNMPILNDPYQISSADVLITESTYAEHLHDSFKYVFEEMEWVVKDVVGRGGKIIVPGFSLERTQEMVYVLHKLYLEKKIPAVPIFVDSPLSTKISQVFMKNVNYYDDQSFKDFLGRAKSPFSFKNLTYITSVNDSKKLNNYNGSCIIISASGMCTAGRIVHHLKHNIEDPRNLILVIGYMAKGTLGRRIVEQKRKVKIMGSYYNLKADVLAMNEFSAHGDKLELMNNIKNIKNLKQIFIVHGEEQATIVMKNNIKEELKFQGEVIAPKLGQEIEIN</sequence>
<dbReference type="PANTHER" id="PTHR11203">
    <property type="entry name" value="CLEAVAGE AND POLYADENYLATION SPECIFICITY FACTOR FAMILY MEMBER"/>
    <property type="match status" value="1"/>
</dbReference>
<comment type="caution">
    <text evidence="4">The sequence shown here is derived from an EMBL/GenBank/DDBJ whole genome shotgun (WGS) entry which is preliminary data.</text>
</comment>
<dbReference type="InterPro" id="IPR001279">
    <property type="entry name" value="Metallo-B-lactamas"/>
</dbReference>
<evidence type="ECO:0000313" key="5">
    <source>
        <dbReference type="Proteomes" id="UP000229901"/>
    </source>
</evidence>
<dbReference type="InterPro" id="IPR022712">
    <property type="entry name" value="Beta_Casp"/>
</dbReference>
<dbReference type="Pfam" id="PF07521">
    <property type="entry name" value="RMMBL"/>
    <property type="match status" value="1"/>
</dbReference>
<dbReference type="PANTHER" id="PTHR11203:SF37">
    <property type="entry name" value="INTEGRATOR COMPLEX SUBUNIT 11"/>
    <property type="match status" value="1"/>
</dbReference>
<evidence type="ECO:0000259" key="3">
    <source>
        <dbReference type="SMART" id="SM01027"/>
    </source>
</evidence>
<evidence type="ECO:0000256" key="1">
    <source>
        <dbReference type="ARBA" id="ARBA00022801"/>
    </source>
</evidence>
<proteinExistence type="predicted"/>
<feature type="domain" description="Beta-Casp" evidence="3">
    <location>
        <begin position="251"/>
        <end position="377"/>
    </location>
</feature>
<evidence type="ECO:0000313" key="4">
    <source>
        <dbReference type="EMBL" id="PIR94100.1"/>
    </source>
</evidence>
<dbReference type="Pfam" id="PF10996">
    <property type="entry name" value="Beta-Casp"/>
    <property type="match status" value="1"/>
</dbReference>
<keyword evidence="1 4" id="KW-0378">Hydrolase</keyword>
<dbReference type="Pfam" id="PF00753">
    <property type="entry name" value="Lactamase_B"/>
    <property type="match status" value="1"/>
</dbReference>
<gene>
    <name evidence="4" type="ORF">COT97_03155</name>
</gene>
<dbReference type="InterPro" id="IPR011108">
    <property type="entry name" value="RMMBL"/>
</dbReference>
<dbReference type="GO" id="GO:0016787">
    <property type="term" value="F:hydrolase activity"/>
    <property type="evidence" value="ECO:0007669"/>
    <property type="project" value="UniProtKB-KW"/>
</dbReference>
<dbReference type="InterPro" id="IPR036866">
    <property type="entry name" value="RibonucZ/Hydroxyglut_hydro"/>
</dbReference>
<feature type="domain" description="Metallo-beta-lactamase" evidence="2">
    <location>
        <begin position="13"/>
        <end position="246"/>
    </location>
</feature>
<evidence type="ECO:0000259" key="2">
    <source>
        <dbReference type="SMART" id="SM00849"/>
    </source>
</evidence>
<dbReference type="SMART" id="SM00849">
    <property type="entry name" value="Lactamase_B"/>
    <property type="match status" value="1"/>
</dbReference>
<dbReference type="Gene3D" id="3.60.15.10">
    <property type="entry name" value="Ribonuclease Z/Hydroxyacylglutathione hydrolase-like"/>
    <property type="match status" value="1"/>
</dbReference>
<reference evidence="5" key="1">
    <citation type="submission" date="2017-09" db="EMBL/GenBank/DDBJ databases">
        <title>Depth-based differentiation of microbial function through sediment-hosted aquifers and enrichment of novel symbionts in the deep terrestrial subsurface.</title>
        <authorList>
            <person name="Probst A.J."/>
            <person name="Ladd B."/>
            <person name="Jarett J.K."/>
            <person name="Geller-Mcgrath D.E."/>
            <person name="Sieber C.M.K."/>
            <person name="Emerson J.B."/>
            <person name="Anantharaman K."/>
            <person name="Thomas B.C."/>
            <person name="Malmstrom R."/>
            <person name="Stieglmeier M."/>
            <person name="Klingl A."/>
            <person name="Woyke T."/>
            <person name="Ryan C.M."/>
            <person name="Banfield J.F."/>
        </authorList>
    </citation>
    <scope>NUCLEOTIDE SEQUENCE [LARGE SCALE GENOMIC DNA]</scope>
</reference>